<keyword evidence="2" id="KW-0067">ATP-binding</keyword>
<proteinExistence type="predicted"/>
<dbReference type="InterPro" id="IPR001482">
    <property type="entry name" value="T2SS/T4SS_dom"/>
</dbReference>
<name>A0A382DBV8_9ZZZZ</name>
<feature type="domain" description="Type II secretion system protein GspE N-terminal" evidence="4">
    <location>
        <begin position="72"/>
        <end position="139"/>
    </location>
</feature>
<feature type="non-terminal residue" evidence="5">
    <location>
        <position position="394"/>
    </location>
</feature>
<keyword evidence="1" id="KW-0547">Nucleotide-binding</keyword>
<dbReference type="Pfam" id="PF00437">
    <property type="entry name" value="T2SSE"/>
    <property type="match status" value="1"/>
</dbReference>
<dbReference type="SUPFAM" id="SSF160246">
    <property type="entry name" value="EspE N-terminal domain-like"/>
    <property type="match status" value="1"/>
</dbReference>
<dbReference type="InterPro" id="IPR027417">
    <property type="entry name" value="P-loop_NTPase"/>
</dbReference>
<dbReference type="GO" id="GO:0005886">
    <property type="term" value="C:plasma membrane"/>
    <property type="evidence" value="ECO:0007669"/>
    <property type="project" value="TreeGrafter"/>
</dbReference>
<dbReference type="Gene3D" id="3.30.300.160">
    <property type="entry name" value="Type II secretion system, protein E, N-terminal domain"/>
    <property type="match status" value="1"/>
</dbReference>
<evidence type="ECO:0000259" key="3">
    <source>
        <dbReference type="Pfam" id="PF00437"/>
    </source>
</evidence>
<protein>
    <recommendedName>
        <fullName evidence="6">Bacterial type II secretion system protein E domain-containing protein</fullName>
    </recommendedName>
</protein>
<reference evidence="5" key="1">
    <citation type="submission" date="2018-05" db="EMBL/GenBank/DDBJ databases">
        <authorList>
            <person name="Lanie J.A."/>
            <person name="Ng W.-L."/>
            <person name="Kazmierczak K.M."/>
            <person name="Andrzejewski T.M."/>
            <person name="Davidsen T.M."/>
            <person name="Wayne K.J."/>
            <person name="Tettelin H."/>
            <person name="Glass J.I."/>
            <person name="Rusch D."/>
            <person name="Podicherti R."/>
            <person name="Tsui H.-C.T."/>
            <person name="Winkler M.E."/>
        </authorList>
    </citation>
    <scope>NUCLEOTIDE SEQUENCE</scope>
</reference>
<dbReference type="Gene3D" id="3.40.50.300">
    <property type="entry name" value="P-loop containing nucleotide triphosphate hydrolases"/>
    <property type="match status" value="1"/>
</dbReference>
<sequence>MICLSEDVTAKIASVLLEKESLTLEQLDQAKASASEQQSCLIQVLIENKHITQEELADEVAKLYGLKRITLLKASDVEDKAYSILSEDFIAENHVIPFSLTKDTIKVAISDPAALSVMGNVKVLSSRQVETFVVTFKEVKDIITKRSNIQFGSASVLKNEDKEESEEESSEIIRYVNQIIEIAISEGASDIHIERFRNSSRLRYRIDGVLNTQSEKLMTGFSVSSESSFLHEHYAAVTTRVKIMATLDISEKRLPQDGAIVFKAKNASVDLRISILPTNNGERVVMRILDKGAISMSIDSLGFDASDLKKVKSAIDAPQGMILVTGPTGSGKTTTQYAALQRINREDINILTAEDPIEYNLDGVAQVNVKENIGLTFAASLRSFLRQDPEVILV</sequence>
<dbReference type="PANTHER" id="PTHR30258:SF1">
    <property type="entry name" value="PROTEIN TRANSPORT PROTEIN HOFB HOMOLOG"/>
    <property type="match status" value="1"/>
</dbReference>
<evidence type="ECO:0000313" key="5">
    <source>
        <dbReference type="EMBL" id="SVB35502.1"/>
    </source>
</evidence>
<evidence type="ECO:0000259" key="4">
    <source>
        <dbReference type="Pfam" id="PF05157"/>
    </source>
</evidence>
<accession>A0A382DBV8</accession>
<dbReference type="PANTHER" id="PTHR30258">
    <property type="entry name" value="TYPE II SECRETION SYSTEM PROTEIN GSPE-RELATED"/>
    <property type="match status" value="1"/>
</dbReference>
<dbReference type="Pfam" id="PF05157">
    <property type="entry name" value="MshEN"/>
    <property type="match status" value="1"/>
</dbReference>
<dbReference type="InterPro" id="IPR007831">
    <property type="entry name" value="T2SS_GspE_N"/>
</dbReference>
<dbReference type="EMBL" id="UINC01038456">
    <property type="protein sequence ID" value="SVB35502.1"/>
    <property type="molecule type" value="Genomic_DNA"/>
</dbReference>
<evidence type="ECO:0000256" key="1">
    <source>
        <dbReference type="ARBA" id="ARBA00022741"/>
    </source>
</evidence>
<gene>
    <name evidence="5" type="ORF">METZ01_LOCUS188356</name>
</gene>
<feature type="domain" description="Bacterial type II secretion system protein E" evidence="3">
    <location>
        <begin position="166"/>
        <end position="394"/>
    </location>
</feature>
<dbReference type="GO" id="GO:0005524">
    <property type="term" value="F:ATP binding"/>
    <property type="evidence" value="ECO:0007669"/>
    <property type="project" value="UniProtKB-KW"/>
</dbReference>
<dbReference type="SUPFAM" id="SSF52540">
    <property type="entry name" value="P-loop containing nucleoside triphosphate hydrolases"/>
    <property type="match status" value="1"/>
</dbReference>
<dbReference type="InterPro" id="IPR037257">
    <property type="entry name" value="T2SS_E_N_sf"/>
</dbReference>
<evidence type="ECO:0008006" key="6">
    <source>
        <dbReference type="Google" id="ProtNLM"/>
    </source>
</evidence>
<dbReference type="GO" id="GO:0016887">
    <property type="term" value="F:ATP hydrolysis activity"/>
    <property type="evidence" value="ECO:0007669"/>
    <property type="project" value="TreeGrafter"/>
</dbReference>
<organism evidence="5">
    <name type="scientific">marine metagenome</name>
    <dbReference type="NCBI Taxonomy" id="408172"/>
    <lineage>
        <taxon>unclassified sequences</taxon>
        <taxon>metagenomes</taxon>
        <taxon>ecological metagenomes</taxon>
    </lineage>
</organism>
<dbReference type="AlphaFoldDB" id="A0A382DBV8"/>
<dbReference type="Gene3D" id="3.30.450.90">
    <property type="match status" value="1"/>
</dbReference>
<evidence type="ECO:0000256" key="2">
    <source>
        <dbReference type="ARBA" id="ARBA00022840"/>
    </source>
</evidence>